<keyword evidence="5" id="KW-0677">Repeat</keyword>
<dbReference type="SUPFAM" id="SSF51412">
    <property type="entry name" value="Inosine monophosphate dehydrogenase (IMPDH)"/>
    <property type="match status" value="1"/>
</dbReference>
<feature type="binding site" description="in other chain" evidence="13 16">
    <location>
        <position position="302"/>
    </location>
    <ligand>
        <name>K(+)</name>
        <dbReference type="ChEBI" id="CHEBI:29103"/>
        <note>ligand shared between two tetrameric partners</note>
    </ligand>
</feature>
<feature type="binding site" evidence="13">
    <location>
        <begin position="385"/>
        <end position="389"/>
    </location>
    <ligand>
        <name>IMP</name>
        <dbReference type="ChEBI" id="CHEBI:58053"/>
    </ligand>
</feature>
<feature type="binding site" evidence="13">
    <location>
        <position position="469"/>
    </location>
    <ligand>
        <name>K(+)</name>
        <dbReference type="ChEBI" id="CHEBI:29103"/>
        <note>ligand shared between two tetrameric partners</note>
    </ligand>
</feature>
<feature type="binding site" evidence="13">
    <location>
        <position position="413"/>
    </location>
    <ligand>
        <name>IMP</name>
        <dbReference type="ChEBI" id="CHEBI:58053"/>
    </ligand>
</feature>
<feature type="binding site" description="in other chain" evidence="13 16">
    <location>
        <position position="305"/>
    </location>
    <ligand>
        <name>K(+)</name>
        <dbReference type="ChEBI" id="CHEBI:29103"/>
        <note>ligand shared between two tetrameric partners</note>
    </ligand>
</feature>
<keyword evidence="9 13" id="KW-0560">Oxidoreductase</keyword>
<feature type="domain" description="CBS" evidence="20">
    <location>
        <begin position="94"/>
        <end position="150"/>
    </location>
</feature>
<evidence type="ECO:0000256" key="19">
    <source>
        <dbReference type="RuleBase" id="RU003928"/>
    </source>
</evidence>
<dbReference type="EC" id="1.1.1.205" evidence="13 19"/>
<evidence type="ECO:0000256" key="18">
    <source>
        <dbReference type="RuleBase" id="RU003927"/>
    </source>
</evidence>
<feature type="active site" description="Thioimidate intermediate" evidence="13 14">
    <location>
        <position position="305"/>
    </location>
</feature>
<evidence type="ECO:0000256" key="1">
    <source>
        <dbReference type="ARBA" id="ARBA00001958"/>
    </source>
</evidence>
<dbReference type="SMART" id="SM01240">
    <property type="entry name" value="IMPDH"/>
    <property type="match status" value="1"/>
</dbReference>
<comment type="similarity">
    <text evidence="2 13 18">Belongs to the IMPDH/GMPR family.</text>
</comment>
<evidence type="ECO:0000256" key="3">
    <source>
        <dbReference type="ARBA" id="ARBA00011881"/>
    </source>
</evidence>
<comment type="pathway">
    <text evidence="13 19">Purine metabolism; XMP biosynthesis via de novo pathway; XMP from IMP: step 1/1.</text>
</comment>
<dbReference type="Gene3D" id="3.20.20.70">
    <property type="entry name" value="Aldolase class I"/>
    <property type="match status" value="1"/>
</dbReference>
<reference evidence="21" key="1">
    <citation type="journal article" date="2020" name="mSystems">
        <title>Genome- and Community-Level Interaction Insights into Carbon Utilization and Element Cycling Functions of Hydrothermarchaeota in Hydrothermal Sediment.</title>
        <authorList>
            <person name="Zhou Z."/>
            <person name="Liu Y."/>
            <person name="Xu W."/>
            <person name="Pan J."/>
            <person name="Luo Z.H."/>
            <person name="Li M."/>
        </authorList>
    </citation>
    <scope>NUCLEOTIDE SEQUENCE [LARGE SCALE GENOMIC DNA]</scope>
    <source>
        <strain evidence="21">SpSt-258</strain>
    </source>
</reference>
<comment type="function">
    <text evidence="13">Catalyzes the conversion of inosine 5'-phosphate (IMP) to xanthosine 5'-phosphate (XMP), the first committed and rate-limiting step in the de novo synthesis of guanine nucleotides, and therefore plays an important role in the regulation of cell growth.</text>
</comment>
<dbReference type="CDD" id="cd00381">
    <property type="entry name" value="IMPDH"/>
    <property type="match status" value="1"/>
</dbReference>
<evidence type="ECO:0000256" key="13">
    <source>
        <dbReference type="HAMAP-Rule" id="MF_01964"/>
    </source>
</evidence>
<comment type="caution">
    <text evidence="21">The sequence shown here is derived from an EMBL/GenBank/DDBJ whole genome shotgun (WGS) entry which is preliminary data.</text>
</comment>
<evidence type="ECO:0000256" key="5">
    <source>
        <dbReference type="ARBA" id="ARBA00022737"/>
    </source>
</evidence>
<feature type="binding site" evidence="13">
    <location>
        <position position="468"/>
    </location>
    <ligand>
        <name>K(+)</name>
        <dbReference type="ChEBI" id="CHEBI:29103"/>
        <note>ligand shared between two tetrameric partners</note>
    </ligand>
</feature>
<comment type="activity regulation">
    <text evidence="13">Mycophenolic acid (MPA) is a non-competitive inhibitor that prevents formation of the closed enzyme conformation by binding to the same site as the amobile flap. In contrast, mizoribine monophosphate (MZP) is a competitive inhibitor that induces the closed conformation. MPA is a potent inhibitor of mammalian IMPDHs but a poor inhibitor of the bacterial enzymes. MZP is a more potent inhibitor of bacterial IMPDH.</text>
</comment>
<organism evidence="21">
    <name type="scientific">candidate division WOR-3 bacterium</name>
    <dbReference type="NCBI Taxonomy" id="2052148"/>
    <lineage>
        <taxon>Bacteria</taxon>
        <taxon>Bacteria division WOR-3</taxon>
    </lineage>
</organism>
<feature type="binding site" evidence="13">
    <location>
        <begin position="338"/>
        <end position="340"/>
    </location>
    <ligand>
        <name>IMP</name>
        <dbReference type="ChEBI" id="CHEBI:58053"/>
    </ligand>
</feature>
<evidence type="ECO:0000256" key="9">
    <source>
        <dbReference type="ARBA" id="ARBA00023002"/>
    </source>
</evidence>
<evidence type="ECO:0000313" key="21">
    <source>
        <dbReference type="EMBL" id="HDY58940.1"/>
    </source>
</evidence>
<accession>A0A7V0Z5D7</accession>
<dbReference type="CDD" id="cd04601">
    <property type="entry name" value="CBS_pair_IMPDH"/>
    <property type="match status" value="1"/>
</dbReference>
<evidence type="ECO:0000256" key="12">
    <source>
        <dbReference type="ARBA" id="ARBA00048028"/>
    </source>
</evidence>
<dbReference type="PANTHER" id="PTHR11911">
    <property type="entry name" value="INOSINE-5-MONOPHOSPHATE DEHYDROGENASE RELATED"/>
    <property type="match status" value="1"/>
</dbReference>
<dbReference type="EMBL" id="DSKY01000014">
    <property type="protein sequence ID" value="HDY58940.1"/>
    <property type="molecule type" value="Genomic_DNA"/>
</dbReference>
<dbReference type="InterPro" id="IPR005990">
    <property type="entry name" value="IMP_DH"/>
</dbReference>
<keyword evidence="4 13" id="KW-0479">Metal-binding</keyword>
<keyword evidence="10 13" id="KW-0520">NAD</keyword>
<protein>
    <recommendedName>
        <fullName evidence="13 19">Inosine-5'-monophosphate dehydrogenase</fullName>
        <shortName evidence="13">IMP dehydrogenase</shortName>
        <shortName evidence="13">IMPD</shortName>
        <shortName evidence="13">IMPDH</shortName>
        <ecNumber evidence="13 19">1.1.1.205</ecNumber>
    </recommendedName>
</protein>
<dbReference type="SUPFAM" id="SSF54631">
    <property type="entry name" value="CBS-domain pair"/>
    <property type="match status" value="1"/>
</dbReference>
<dbReference type="FunFam" id="3.20.20.70:FF:000003">
    <property type="entry name" value="GMP reductase"/>
    <property type="match status" value="1"/>
</dbReference>
<dbReference type="HAMAP" id="MF_01964">
    <property type="entry name" value="IMPDH"/>
    <property type="match status" value="1"/>
</dbReference>
<dbReference type="GO" id="GO:0000166">
    <property type="term" value="F:nucleotide binding"/>
    <property type="evidence" value="ECO:0007669"/>
    <property type="project" value="UniProtKB-UniRule"/>
</dbReference>
<feature type="binding site" evidence="13 15">
    <location>
        <begin position="298"/>
        <end position="300"/>
    </location>
    <ligand>
        <name>NAD(+)</name>
        <dbReference type="ChEBI" id="CHEBI:57540"/>
    </ligand>
</feature>
<dbReference type="GO" id="GO:0046872">
    <property type="term" value="F:metal ion binding"/>
    <property type="evidence" value="ECO:0007669"/>
    <property type="project" value="UniProtKB-UniRule"/>
</dbReference>
<evidence type="ECO:0000256" key="2">
    <source>
        <dbReference type="ARBA" id="ARBA00005502"/>
    </source>
</evidence>
<evidence type="ECO:0000256" key="17">
    <source>
        <dbReference type="PROSITE-ProRule" id="PRU00703"/>
    </source>
</evidence>
<keyword evidence="11 17" id="KW-0129">CBS domain</keyword>
<evidence type="ECO:0000256" key="8">
    <source>
        <dbReference type="ARBA" id="ARBA00022958"/>
    </source>
</evidence>
<sequence>MKEFRIKQGLTFDDILLVPQYSEVLPRECDVKTRFSRNIKLNIPLVSAAMDTVTESAMAIAIAQEGGIGVIHKNLPIEEQQREVRKVKRAESWMIINPITVTENMSVREAKDLMEKNGISGVVVVDNEFHLVGVLTNRDIIFEDNLNKKVREVMTKDGLITAPEGTTLEQARKIIKKHKIEKLPIVDRNEKLKGLITIKDIVKKMEHPNAIVDRTGRLRCAGAVGVDKKTLDRVSALVEEEVDAIVVDVAHAHSKSVTTLIKEIKKKFPDIELVAGNIGNPDAALYLAKLDVDAIKVGIGPGSICTTRIIAGIGVPQVTAIMECARVAKKYNIPIIADGGIRYSGDIVKALACGASCVMIGNLFAGTEESPGETILLEGRRYKEYRAMGSLSAMKRGSADRYFQEAAKKLVPEGVEGRVPYRGYVKDVIFQLIGGLKSGMGYCGAKDIKTLQRNARFIRISPAGLRESHPHDVTITKEAPNYEIRGF</sequence>
<feature type="active site" description="Proton acceptor" evidence="13 14">
    <location>
        <position position="401"/>
    </location>
</feature>
<dbReference type="PIRSF" id="PIRSF000130">
    <property type="entry name" value="IMPDH"/>
    <property type="match status" value="1"/>
</dbReference>
<keyword evidence="7 13" id="KW-0658">Purine biosynthesis</keyword>
<dbReference type="AlphaFoldDB" id="A0A7V0Z5D7"/>
<dbReference type="GO" id="GO:0003938">
    <property type="term" value="F:IMP dehydrogenase activity"/>
    <property type="evidence" value="ECO:0007669"/>
    <property type="project" value="UniProtKB-UniRule"/>
</dbReference>
<dbReference type="InterPro" id="IPR001093">
    <property type="entry name" value="IMP_DH_GMPRt"/>
</dbReference>
<dbReference type="SMART" id="SM00116">
    <property type="entry name" value="CBS"/>
    <property type="match status" value="2"/>
</dbReference>
<evidence type="ECO:0000256" key="6">
    <source>
        <dbReference type="ARBA" id="ARBA00022749"/>
    </source>
</evidence>
<evidence type="ECO:0000256" key="10">
    <source>
        <dbReference type="ARBA" id="ARBA00023027"/>
    </source>
</evidence>
<dbReference type="PANTHER" id="PTHR11911:SF111">
    <property type="entry name" value="INOSINE-5'-MONOPHOSPHATE DEHYDROGENASE"/>
    <property type="match status" value="1"/>
</dbReference>
<gene>
    <name evidence="13 21" type="primary">guaB</name>
    <name evidence="21" type="ORF">ENP86_05245</name>
</gene>
<name>A0A7V0Z5D7_UNCW3</name>
<dbReference type="PROSITE" id="PS00487">
    <property type="entry name" value="IMP_DH_GMP_RED"/>
    <property type="match status" value="1"/>
</dbReference>
<feature type="domain" description="CBS" evidence="20">
    <location>
        <begin position="154"/>
        <end position="211"/>
    </location>
</feature>
<dbReference type="NCBIfam" id="TIGR01302">
    <property type="entry name" value="IMP_dehydrog"/>
    <property type="match status" value="1"/>
</dbReference>
<dbReference type="UniPathway" id="UPA00601">
    <property type="reaction ID" value="UER00295"/>
</dbReference>
<feature type="binding site" description="in other chain" evidence="13 16">
    <location>
        <position position="300"/>
    </location>
    <ligand>
        <name>K(+)</name>
        <dbReference type="ChEBI" id="CHEBI:29103"/>
        <note>ligand shared between two tetrameric partners</note>
    </ligand>
</feature>
<dbReference type="InterPro" id="IPR000644">
    <property type="entry name" value="CBS_dom"/>
</dbReference>
<comment type="catalytic activity">
    <reaction evidence="12 13 19">
        <text>IMP + NAD(+) + H2O = XMP + NADH + H(+)</text>
        <dbReference type="Rhea" id="RHEA:11708"/>
        <dbReference type="ChEBI" id="CHEBI:15377"/>
        <dbReference type="ChEBI" id="CHEBI:15378"/>
        <dbReference type="ChEBI" id="CHEBI:57464"/>
        <dbReference type="ChEBI" id="CHEBI:57540"/>
        <dbReference type="ChEBI" id="CHEBI:57945"/>
        <dbReference type="ChEBI" id="CHEBI:58053"/>
        <dbReference type="EC" id="1.1.1.205"/>
    </reaction>
</comment>
<dbReference type="Pfam" id="PF00478">
    <property type="entry name" value="IMPDH"/>
    <property type="match status" value="1"/>
</dbReference>
<dbReference type="GO" id="GO:0006177">
    <property type="term" value="P:GMP biosynthetic process"/>
    <property type="evidence" value="ECO:0007669"/>
    <property type="project" value="UniProtKB-UniRule"/>
</dbReference>
<evidence type="ECO:0000259" key="20">
    <source>
        <dbReference type="PROSITE" id="PS51371"/>
    </source>
</evidence>
<feature type="binding site" evidence="13">
    <location>
        <position position="467"/>
    </location>
    <ligand>
        <name>K(+)</name>
        <dbReference type="ChEBI" id="CHEBI:29103"/>
        <note>ligand shared between two tetrameric partners</note>
    </ligand>
</feature>
<feature type="binding site" evidence="15">
    <location>
        <begin position="248"/>
        <end position="250"/>
    </location>
    <ligand>
        <name>NAD(+)</name>
        <dbReference type="ChEBI" id="CHEBI:57540"/>
    </ligand>
</feature>
<dbReference type="InterPro" id="IPR013785">
    <property type="entry name" value="Aldolase_TIM"/>
</dbReference>
<dbReference type="PROSITE" id="PS51371">
    <property type="entry name" value="CBS"/>
    <property type="match status" value="2"/>
</dbReference>
<keyword evidence="6 13" id="KW-0332">GMP biosynthesis</keyword>
<comment type="subunit">
    <text evidence="3 13">Homotetramer.</text>
</comment>
<dbReference type="GO" id="GO:0006183">
    <property type="term" value="P:GTP biosynthetic process"/>
    <property type="evidence" value="ECO:0007669"/>
    <property type="project" value="TreeGrafter"/>
</dbReference>
<dbReference type="InterPro" id="IPR015875">
    <property type="entry name" value="IMP_DH/GMP_Rdtase_CS"/>
</dbReference>
<keyword evidence="8 13" id="KW-0630">Potassium</keyword>
<feature type="binding site" evidence="13">
    <location>
        <begin position="361"/>
        <end position="362"/>
    </location>
    <ligand>
        <name>IMP</name>
        <dbReference type="ChEBI" id="CHEBI:58053"/>
    </ligand>
</feature>
<evidence type="ECO:0000256" key="11">
    <source>
        <dbReference type="ARBA" id="ARBA00023122"/>
    </source>
</evidence>
<evidence type="ECO:0000256" key="4">
    <source>
        <dbReference type="ARBA" id="ARBA00022723"/>
    </source>
</evidence>
<comment type="caution">
    <text evidence="13">Lacks conserved residue(s) required for the propagation of feature annotation.</text>
</comment>
<evidence type="ECO:0000256" key="7">
    <source>
        <dbReference type="ARBA" id="ARBA00022755"/>
    </source>
</evidence>
<dbReference type="InterPro" id="IPR046342">
    <property type="entry name" value="CBS_dom_sf"/>
</dbReference>
<evidence type="ECO:0000256" key="14">
    <source>
        <dbReference type="PIRSR" id="PIRSR000130-1"/>
    </source>
</evidence>
<feature type="binding site" evidence="13">
    <location>
        <position position="303"/>
    </location>
    <ligand>
        <name>IMP</name>
        <dbReference type="ChEBI" id="CHEBI:58053"/>
    </ligand>
</feature>
<feature type="binding site" evidence="13">
    <location>
        <position position="248"/>
    </location>
    <ligand>
        <name>NAD(+)</name>
        <dbReference type="ChEBI" id="CHEBI:57540"/>
    </ligand>
</feature>
<proteinExistence type="inferred from homology"/>
<comment type="cofactor">
    <cofactor evidence="1 13">
        <name>K(+)</name>
        <dbReference type="ChEBI" id="CHEBI:29103"/>
    </cofactor>
</comment>
<dbReference type="Pfam" id="PF00571">
    <property type="entry name" value="CBS"/>
    <property type="match status" value="2"/>
</dbReference>
<evidence type="ECO:0000256" key="15">
    <source>
        <dbReference type="PIRSR" id="PIRSR000130-3"/>
    </source>
</evidence>
<evidence type="ECO:0000256" key="16">
    <source>
        <dbReference type="PIRSR" id="PIRSR000130-4"/>
    </source>
</evidence>